<proteinExistence type="predicted"/>
<name>A0A9N7VRU5_PLEPL</name>
<evidence type="ECO:0000313" key="1">
    <source>
        <dbReference type="EMBL" id="CAB1458077.1"/>
    </source>
</evidence>
<keyword evidence="2" id="KW-1185">Reference proteome</keyword>
<gene>
    <name evidence="1" type="ORF">PLEPLA_LOCUS45905</name>
</gene>
<evidence type="ECO:0000313" key="2">
    <source>
        <dbReference type="Proteomes" id="UP001153269"/>
    </source>
</evidence>
<dbReference type="EMBL" id="CADEAL010004371">
    <property type="protein sequence ID" value="CAB1458077.1"/>
    <property type="molecule type" value="Genomic_DNA"/>
</dbReference>
<dbReference type="Proteomes" id="UP001153269">
    <property type="component" value="Unassembled WGS sequence"/>
</dbReference>
<sequence>MELDAADKTMAAQTLWDFHREPVERGCTGGTRAEATRDGHGPNNLLRDVQALSQQMEAPQCQQRGGDWSVVRRHLQELIRENSELRKRLTLALQRCLLAGRCTAHQEELTQVFVKMKVVWMDTSAAVWTRPVSHTERTDELLDTLVLYLCEQRNFLDRLQR</sequence>
<accession>A0A9N7VRU5</accession>
<reference evidence="1" key="1">
    <citation type="submission" date="2020-03" db="EMBL/GenBank/DDBJ databases">
        <authorList>
            <person name="Weist P."/>
        </authorList>
    </citation>
    <scope>NUCLEOTIDE SEQUENCE</scope>
</reference>
<protein>
    <submittedName>
        <fullName evidence="1">Uncharacterized protein</fullName>
    </submittedName>
</protein>
<dbReference type="AlphaFoldDB" id="A0A9N7VRU5"/>
<organism evidence="1 2">
    <name type="scientific">Pleuronectes platessa</name>
    <name type="common">European plaice</name>
    <dbReference type="NCBI Taxonomy" id="8262"/>
    <lineage>
        <taxon>Eukaryota</taxon>
        <taxon>Metazoa</taxon>
        <taxon>Chordata</taxon>
        <taxon>Craniata</taxon>
        <taxon>Vertebrata</taxon>
        <taxon>Euteleostomi</taxon>
        <taxon>Actinopterygii</taxon>
        <taxon>Neopterygii</taxon>
        <taxon>Teleostei</taxon>
        <taxon>Neoteleostei</taxon>
        <taxon>Acanthomorphata</taxon>
        <taxon>Carangaria</taxon>
        <taxon>Pleuronectiformes</taxon>
        <taxon>Pleuronectoidei</taxon>
        <taxon>Pleuronectidae</taxon>
        <taxon>Pleuronectes</taxon>
    </lineage>
</organism>
<comment type="caution">
    <text evidence="1">The sequence shown here is derived from an EMBL/GenBank/DDBJ whole genome shotgun (WGS) entry which is preliminary data.</text>
</comment>